<dbReference type="PANTHER" id="PTHR43818">
    <property type="entry name" value="BCDNA.GH03377"/>
    <property type="match status" value="1"/>
</dbReference>
<evidence type="ECO:0000259" key="3">
    <source>
        <dbReference type="Pfam" id="PF22725"/>
    </source>
</evidence>
<feature type="domain" description="GFO/IDH/MocA-like oxidoreductase" evidence="3">
    <location>
        <begin position="154"/>
        <end position="273"/>
    </location>
</feature>
<dbReference type="Gene3D" id="3.30.360.10">
    <property type="entry name" value="Dihydrodipicolinate Reductase, domain 2"/>
    <property type="match status" value="1"/>
</dbReference>
<reference evidence="4" key="1">
    <citation type="submission" date="2019-09" db="EMBL/GenBank/DDBJ databases">
        <title>Characterisation of the sponge microbiome using genome-centric metagenomics.</title>
        <authorList>
            <person name="Engelberts J.P."/>
            <person name="Robbins S.J."/>
            <person name="De Goeij J.M."/>
            <person name="Aranda M."/>
            <person name="Bell S.C."/>
            <person name="Webster N.S."/>
        </authorList>
    </citation>
    <scope>NUCLEOTIDE SEQUENCE</scope>
    <source>
        <strain evidence="4">SB0675_bin_29</strain>
    </source>
</reference>
<dbReference type="Pfam" id="PF22725">
    <property type="entry name" value="GFO_IDH_MocA_C3"/>
    <property type="match status" value="1"/>
</dbReference>
<gene>
    <name evidence="4" type="ORF">F4148_04985</name>
</gene>
<dbReference type="EMBL" id="VYDA01000187">
    <property type="protein sequence ID" value="MYH61121.1"/>
    <property type="molecule type" value="Genomic_DNA"/>
</dbReference>
<name>A0A6B1FYV0_9CHLR</name>
<dbReference type="InterPro" id="IPR050463">
    <property type="entry name" value="Gfo/Idh/MocA_oxidrdct_glycsds"/>
</dbReference>
<dbReference type="InterPro" id="IPR055170">
    <property type="entry name" value="GFO_IDH_MocA-like_dom"/>
</dbReference>
<dbReference type="SUPFAM" id="SSF55347">
    <property type="entry name" value="Glyceraldehyde-3-phosphate dehydrogenase-like, C-terminal domain"/>
    <property type="match status" value="1"/>
</dbReference>
<keyword evidence="1" id="KW-0560">Oxidoreductase</keyword>
<comment type="caution">
    <text evidence="4">The sequence shown here is derived from an EMBL/GenBank/DDBJ whole genome shotgun (WGS) entry which is preliminary data.</text>
</comment>
<dbReference type="GO" id="GO:0000166">
    <property type="term" value="F:nucleotide binding"/>
    <property type="evidence" value="ECO:0007669"/>
    <property type="project" value="InterPro"/>
</dbReference>
<proteinExistence type="predicted"/>
<dbReference type="InterPro" id="IPR000683">
    <property type="entry name" value="Gfo/Idh/MocA-like_OxRdtase_N"/>
</dbReference>
<dbReference type="GO" id="GO:0016491">
    <property type="term" value="F:oxidoreductase activity"/>
    <property type="evidence" value="ECO:0007669"/>
    <property type="project" value="UniProtKB-KW"/>
</dbReference>
<dbReference type="Gene3D" id="3.40.50.720">
    <property type="entry name" value="NAD(P)-binding Rossmann-like Domain"/>
    <property type="match status" value="1"/>
</dbReference>
<evidence type="ECO:0000313" key="4">
    <source>
        <dbReference type="EMBL" id="MYH61121.1"/>
    </source>
</evidence>
<accession>A0A6B1FYV0</accession>
<dbReference type="AlphaFoldDB" id="A0A6B1FYV0"/>
<sequence>MVPCSSCILSNSSRKGVAMPVQMAQYGTKHSHAAGKITAMQENPEVKLVGVFEPDSEHRAQLADSDTCFATVRWFDSAQEMLADPAIVAVASEGLNIESLDQTEEIVAAGKHVWYDKAPGDNWAQWQRVVAAAREKKLLIQMGYMLRYHDGFHLIAEWARSGLLGHIFSIRAHMSTNIPKDRRKQVNAHRGGIFYELAGHMLDHIVWILGRPAKATCYLRSDDYGTSERVDGFADNTLGVFEFEQAMAMVDIAAMETEPMARRYEVYGTAGSAVIVEPFEPGSQIRLCLAVATEEYAAGVQMVPIQSRSRQELYDQELKAFLRTIAGQQEPDRLPEHDLLVQETLLRAVGTLVD</sequence>
<dbReference type="Pfam" id="PF01408">
    <property type="entry name" value="GFO_IDH_MocA"/>
    <property type="match status" value="1"/>
</dbReference>
<dbReference type="SUPFAM" id="SSF51735">
    <property type="entry name" value="NAD(P)-binding Rossmann-fold domains"/>
    <property type="match status" value="1"/>
</dbReference>
<evidence type="ECO:0000259" key="2">
    <source>
        <dbReference type="Pfam" id="PF01408"/>
    </source>
</evidence>
<dbReference type="InterPro" id="IPR036291">
    <property type="entry name" value="NAD(P)-bd_dom_sf"/>
</dbReference>
<evidence type="ECO:0000256" key="1">
    <source>
        <dbReference type="ARBA" id="ARBA00023002"/>
    </source>
</evidence>
<organism evidence="4">
    <name type="scientific">Caldilineaceae bacterium SB0675_bin_29</name>
    <dbReference type="NCBI Taxonomy" id="2605266"/>
    <lineage>
        <taxon>Bacteria</taxon>
        <taxon>Bacillati</taxon>
        <taxon>Chloroflexota</taxon>
        <taxon>Caldilineae</taxon>
        <taxon>Caldilineales</taxon>
        <taxon>Caldilineaceae</taxon>
    </lineage>
</organism>
<protein>
    <submittedName>
        <fullName evidence="4">Gfo/Idh/MocA family oxidoreductase</fullName>
    </submittedName>
</protein>
<dbReference type="PANTHER" id="PTHR43818:SF11">
    <property type="entry name" value="BCDNA.GH03377"/>
    <property type="match status" value="1"/>
</dbReference>
<feature type="domain" description="Gfo/Idh/MocA-like oxidoreductase N-terminal" evidence="2">
    <location>
        <begin position="37"/>
        <end position="144"/>
    </location>
</feature>